<dbReference type="RefSeq" id="WP_183195598.1">
    <property type="nucleotide sequence ID" value="NZ_JACIDA010000001.1"/>
</dbReference>
<dbReference type="InterPro" id="IPR012902">
    <property type="entry name" value="N_methyl_site"/>
</dbReference>
<name>A0A7W6A4C5_9CAUL</name>
<evidence type="ECO:0000256" key="5">
    <source>
        <dbReference type="ARBA" id="ARBA00022481"/>
    </source>
</evidence>
<protein>
    <recommendedName>
        <fullName evidence="3">Type II secretion system protein J</fullName>
    </recommendedName>
</protein>
<sequence length="203" mass="22053">MRAPRTKSRAERAGFTLVEVLVSLAIFALLAGAGALVLSQTIDTRFAIRAETDRTGDLQRTRALLKADLAQAAPRRTRGPTGRPLPRALMGQETPSDPILVLVRNGWSNPDAAPRPSLQRVEYRVVEGRLERRVSPYLDGARAGPPQVLYRGVKDATVTFIQNGSEAPAFISTSDRPLPDAVRIVMTLDGFGRLDQLFLVAAA</sequence>
<keyword evidence="9" id="KW-0472">Membrane</keyword>
<evidence type="ECO:0000256" key="2">
    <source>
        <dbReference type="ARBA" id="ARBA00011084"/>
    </source>
</evidence>
<keyword evidence="5" id="KW-0488">Methylation</keyword>
<evidence type="ECO:0000256" key="8">
    <source>
        <dbReference type="ARBA" id="ARBA00022989"/>
    </source>
</evidence>
<dbReference type="PANTHER" id="PTHR39583">
    <property type="entry name" value="TYPE II SECRETION SYSTEM PROTEIN J-RELATED"/>
    <property type="match status" value="1"/>
</dbReference>
<comment type="caution">
    <text evidence="10">The sequence shown here is derived from an EMBL/GenBank/DDBJ whole genome shotgun (WGS) entry which is preliminary data.</text>
</comment>
<reference evidence="10 11" key="1">
    <citation type="submission" date="2020-08" db="EMBL/GenBank/DDBJ databases">
        <title>Genomic Encyclopedia of Type Strains, Phase IV (KMG-IV): sequencing the most valuable type-strain genomes for metagenomic binning, comparative biology and taxonomic classification.</title>
        <authorList>
            <person name="Goeker M."/>
        </authorList>
    </citation>
    <scope>NUCLEOTIDE SEQUENCE [LARGE SCALE GENOMIC DNA]</scope>
    <source>
        <strain evidence="10 11">DSM 14878</strain>
    </source>
</reference>
<keyword evidence="4" id="KW-1003">Cell membrane</keyword>
<dbReference type="Proteomes" id="UP000532936">
    <property type="component" value="Unassembled WGS sequence"/>
</dbReference>
<comment type="subcellular location">
    <subcellularLocation>
        <location evidence="1">Cell inner membrane</location>
        <topology evidence="1">Single-pass membrane protein</topology>
    </subcellularLocation>
</comment>
<gene>
    <name evidence="10" type="ORF">GGR11_000909</name>
</gene>
<keyword evidence="6" id="KW-0997">Cell inner membrane</keyword>
<dbReference type="GO" id="GO:0005886">
    <property type="term" value="C:plasma membrane"/>
    <property type="evidence" value="ECO:0007669"/>
    <property type="project" value="UniProtKB-SubCell"/>
</dbReference>
<dbReference type="NCBIfam" id="TIGR01711">
    <property type="entry name" value="gspJ"/>
    <property type="match status" value="1"/>
</dbReference>
<dbReference type="AlphaFoldDB" id="A0A7W6A4C5"/>
<organism evidence="10 11">
    <name type="scientific">Brevundimonas mediterranea</name>
    <dbReference type="NCBI Taxonomy" id="74329"/>
    <lineage>
        <taxon>Bacteria</taxon>
        <taxon>Pseudomonadati</taxon>
        <taxon>Pseudomonadota</taxon>
        <taxon>Alphaproteobacteria</taxon>
        <taxon>Caulobacterales</taxon>
        <taxon>Caulobacteraceae</taxon>
        <taxon>Brevundimonas</taxon>
    </lineage>
</organism>
<dbReference type="EMBL" id="JACIDA010000001">
    <property type="protein sequence ID" value="MBB3871395.1"/>
    <property type="molecule type" value="Genomic_DNA"/>
</dbReference>
<evidence type="ECO:0000256" key="7">
    <source>
        <dbReference type="ARBA" id="ARBA00022692"/>
    </source>
</evidence>
<dbReference type="GO" id="GO:0015628">
    <property type="term" value="P:protein secretion by the type II secretion system"/>
    <property type="evidence" value="ECO:0007669"/>
    <property type="project" value="InterPro"/>
</dbReference>
<evidence type="ECO:0000256" key="4">
    <source>
        <dbReference type="ARBA" id="ARBA00022475"/>
    </source>
</evidence>
<dbReference type="PANTHER" id="PTHR39583:SF2">
    <property type="entry name" value="TYPE II SECRETION SYSTEM PROTEIN J"/>
    <property type="match status" value="1"/>
</dbReference>
<dbReference type="NCBIfam" id="TIGR02532">
    <property type="entry name" value="IV_pilin_GFxxxE"/>
    <property type="match status" value="1"/>
</dbReference>
<proteinExistence type="inferred from homology"/>
<accession>A0A7W6A4C5</accession>
<dbReference type="InterPro" id="IPR010055">
    <property type="entry name" value="T2SS_protein-GspJ"/>
</dbReference>
<dbReference type="Pfam" id="PF11612">
    <property type="entry name" value="T2SSJ"/>
    <property type="match status" value="1"/>
</dbReference>
<evidence type="ECO:0000313" key="10">
    <source>
        <dbReference type="EMBL" id="MBB3871395.1"/>
    </source>
</evidence>
<dbReference type="Gene3D" id="3.10.610.10">
    <property type="entry name" value="GSPII I/J protein-like"/>
    <property type="match status" value="1"/>
</dbReference>
<evidence type="ECO:0000256" key="9">
    <source>
        <dbReference type="ARBA" id="ARBA00023136"/>
    </source>
</evidence>
<evidence type="ECO:0000313" key="11">
    <source>
        <dbReference type="Proteomes" id="UP000532936"/>
    </source>
</evidence>
<keyword evidence="8" id="KW-1133">Transmembrane helix</keyword>
<comment type="similarity">
    <text evidence="2">Belongs to the GSP J family.</text>
</comment>
<evidence type="ECO:0000256" key="1">
    <source>
        <dbReference type="ARBA" id="ARBA00004377"/>
    </source>
</evidence>
<dbReference type="InterPro" id="IPR045584">
    <property type="entry name" value="Pilin-like"/>
</dbReference>
<evidence type="ECO:0000256" key="3">
    <source>
        <dbReference type="ARBA" id="ARBA00021539"/>
    </source>
</evidence>
<dbReference type="GO" id="GO:0015627">
    <property type="term" value="C:type II protein secretion system complex"/>
    <property type="evidence" value="ECO:0007669"/>
    <property type="project" value="InterPro"/>
</dbReference>
<keyword evidence="7" id="KW-0812">Transmembrane</keyword>
<dbReference type="InterPro" id="IPR051621">
    <property type="entry name" value="T2SS_protein_J"/>
</dbReference>
<evidence type="ECO:0000256" key="6">
    <source>
        <dbReference type="ARBA" id="ARBA00022519"/>
    </source>
</evidence>
<dbReference type="SUPFAM" id="SSF54523">
    <property type="entry name" value="Pili subunits"/>
    <property type="match status" value="1"/>
</dbReference>
<dbReference type="Pfam" id="PF07963">
    <property type="entry name" value="N_methyl"/>
    <property type="match status" value="1"/>
</dbReference>